<evidence type="ECO:0000256" key="3">
    <source>
        <dbReference type="HAMAP-Rule" id="MF_01830"/>
    </source>
</evidence>
<dbReference type="Proteomes" id="UP000603352">
    <property type="component" value="Unassembled WGS sequence"/>
</dbReference>
<dbReference type="NCBIfam" id="NF003969">
    <property type="entry name" value="PRK05463.1"/>
    <property type="match status" value="1"/>
</dbReference>
<accession>A0ABQ1IFK9</accession>
<evidence type="ECO:0000256" key="1">
    <source>
        <dbReference type="ARBA" id="ARBA00007896"/>
    </source>
</evidence>
<comment type="similarity">
    <text evidence="1 3">Belongs to the D-glutamate cyclase family.</text>
</comment>
<dbReference type="Gene3D" id="3.30.2040.10">
    <property type="entry name" value="PSTPO5379-like domain"/>
    <property type="match status" value="1"/>
</dbReference>
<organism evidence="4 5">
    <name type="scientific">Tistrella bauzanensis</name>
    <dbReference type="NCBI Taxonomy" id="657419"/>
    <lineage>
        <taxon>Bacteria</taxon>
        <taxon>Pseudomonadati</taxon>
        <taxon>Pseudomonadota</taxon>
        <taxon>Alphaproteobacteria</taxon>
        <taxon>Geminicoccales</taxon>
        <taxon>Geminicoccaceae</taxon>
        <taxon>Tistrella</taxon>
    </lineage>
</organism>
<protein>
    <recommendedName>
        <fullName evidence="3">Putative hydro-lyase GCM10011505_20560</fullName>
        <ecNumber evidence="3">4.2.1.-</ecNumber>
    </recommendedName>
</protein>
<dbReference type="PIRSF" id="PIRSF029755">
    <property type="entry name" value="UCP029755"/>
    <property type="match status" value="1"/>
</dbReference>
<comment type="caution">
    <text evidence="4">The sequence shown here is derived from an EMBL/GenBank/DDBJ whole genome shotgun (WGS) entry which is preliminary data.</text>
</comment>
<gene>
    <name evidence="4" type="ORF">GCM10011505_20560</name>
</gene>
<dbReference type="InterPro" id="IPR038021">
    <property type="entry name" value="Putative_hydro-lyase"/>
</dbReference>
<dbReference type="HAMAP" id="MF_01830">
    <property type="entry name" value="Hydro_lyase"/>
    <property type="match status" value="1"/>
</dbReference>
<dbReference type="PANTHER" id="PTHR32022">
    <property type="entry name" value="D-GLUTAMATE CYCLASE, MITOCHONDRIAL"/>
    <property type="match status" value="1"/>
</dbReference>
<dbReference type="InterPro" id="IPR009906">
    <property type="entry name" value="D-Glu_cyclase"/>
</dbReference>
<dbReference type="Gene3D" id="3.40.1640.10">
    <property type="entry name" value="PSTPO5379-like"/>
    <property type="match status" value="1"/>
</dbReference>
<dbReference type="InterPro" id="IPR016938">
    <property type="entry name" value="UPF0317"/>
</dbReference>
<proteinExistence type="inferred from homology"/>
<keyword evidence="5" id="KW-1185">Reference proteome</keyword>
<keyword evidence="2 3" id="KW-0456">Lyase</keyword>
<evidence type="ECO:0000313" key="4">
    <source>
        <dbReference type="EMBL" id="GGB38882.1"/>
    </source>
</evidence>
<dbReference type="Pfam" id="PF07286">
    <property type="entry name" value="D-Glu_cyclase"/>
    <property type="match status" value="1"/>
</dbReference>
<name>A0ABQ1IFK9_9PROT</name>
<evidence type="ECO:0000256" key="2">
    <source>
        <dbReference type="ARBA" id="ARBA00023239"/>
    </source>
</evidence>
<dbReference type="PANTHER" id="PTHR32022:SF10">
    <property type="entry name" value="D-GLUTAMATE CYCLASE, MITOCHONDRIAL"/>
    <property type="match status" value="1"/>
</dbReference>
<dbReference type="EC" id="4.2.1.-" evidence="3"/>
<reference evidence="5" key="1">
    <citation type="journal article" date="2019" name="Int. J. Syst. Evol. Microbiol.">
        <title>The Global Catalogue of Microorganisms (GCM) 10K type strain sequencing project: providing services to taxonomists for standard genome sequencing and annotation.</title>
        <authorList>
            <consortium name="The Broad Institute Genomics Platform"/>
            <consortium name="The Broad Institute Genome Sequencing Center for Infectious Disease"/>
            <person name="Wu L."/>
            <person name="Ma J."/>
        </authorList>
    </citation>
    <scope>NUCLEOTIDE SEQUENCE [LARGE SCALE GENOMIC DNA]</scope>
    <source>
        <strain evidence="5">CGMCC 1.10188</strain>
    </source>
</reference>
<dbReference type="RefSeq" id="WP_188577463.1">
    <property type="nucleotide sequence ID" value="NZ_BMDZ01000020.1"/>
</dbReference>
<dbReference type="EMBL" id="BMDZ01000020">
    <property type="protein sequence ID" value="GGB38882.1"/>
    <property type="molecule type" value="Genomic_DNA"/>
</dbReference>
<dbReference type="SUPFAM" id="SSF160920">
    <property type="entry name" value="PSTPO5379-like"/>
    <property type="match status" value="1"/>
</dbReference>
<evidence type="ECO:0000313" key="5">
    <source>
        <dbReference type="Proteomes" id="UP000603352"/>
    </source>
</evidence>
<sequence length="280" mass="29554">MAAGVAHAAAGEVRVDGRAAGVEVPHGCRVQIRAGTFTGQTAGLAPGFVQGNVIILPDSHAGDFLRFAQANPKPCPLLAVGEPGNPHLPSLGADIDIRTDLPRYRVFRDGVADADDPLEIGDIWRDDLVTFVIGCSFSFEEALIQDGLDVRHVSLGRNVPMYRSTIPLVPAGRFGGGMVVSMRPFKPADAIRAVQVTSRFPAVHGAPVHLTDPAAIGINDLMRADFGDDPVIDPGEIPVFWACGVTPQVAVEAAKPPIAIAHVPGHMLITDLRNARLAVI</sequence>